<dbReference type="STRING" id="634771.SAMN04488128_1011868"/>
<reference evidence="2" key="1">
    <citation type="submission" date="2017-02" db="EMBL/GenBank/DDBJ databases">
        <authorList>
            <person name="Varghese N."/>
            <person name="Submissions S."/>
        </authorList>
    </citation>
    <scope>NUCLEOTIDE SEQUENCE [LARGE SCALE GENOMIC DNA]</scope>
    <source>
        <strain evidence="2">DSM 22224</strain>
    </source>
</reference>
<dbReference type="RefSeq" id="WP_078668428.1">
    <property type="nucleotide sequence ID" value="NZ_FUWZ01000001.1"/>
</dbReference>
<dbReference type="AlphaFoldDB" id="A0A1T4P2B1"/>
<proteinExistence type="predicted"/>
<gene>
    <name evidence="1" type="ORF">SAMN04488128_1011868</name>
</gene>
<dbReference type="EMBL" id="FUWZ01000001">
    <property type="protein sequence ID" value="SJZ85542.1"/>
    <property type="molecule type" value="Genomic_DNA"/>
</dbReference>
<accession>A0A1T4P2B1</accession>
<sequence length="104" mass="12174">MTTCNWIWKDRLPALLPALSHICQYAFDTSDQEAISYGLTLTSLDNNLWFDYSLIGKQTIALRLCQDDDDTDIVHCQIDHPEEHQPAVGMTFFFLENFELRYQR</sequence>
<keyword evidence="2" id="KW-1185">Reference proteome</keyword>
<evidence type="ECO:0000313" key="2">
    <source>
        <dbReference type="Proteomes" id="UP000190367"/>
    </source>
</evidence>
<dbReference type="Proteomes" id="UP000190367">
    <property type="component" value="Unassembled WGS sequence"/>
</dbReference>
<protein>
    <submittedName>
        <fullName evidence="1">Uncharacterized protein</fullName>
    </submittedName>
</protein>
<dbReference type="OrthoDB" id="3689200at2"/>
<organism evidence="1 2">
    <name type="scientific">Chitinophaga eiseniae</name>
    <dbReference type="NCBI Taxonomy" id="634771"/>
    <lineage>
        <taxon>Bacteria</taxon>
        <taxon>Pseudomonadati</taxon>
        <taxon>Bacteroidota</taxon>
        <taxon>Chitinophagia</taxon>
        <taxon>Chitinophagales</taxon>
        <taxon>Chitinophagaceae</taxon>
        <taxon>Chitinophaga</taxon>
    </lineage>
</organism>
<evidence type="ECO:0000313" key="1">
    <source>
        <dbReference type="EMBL" id="SJZ85542.1"/>
    </source>
</evidence>
<name>A0A1T4P2B1_9BACT</name>